<organism evidence="1 2">
    <name type="scientific">Catharanthus roseus</name>
    <name type="common">Madagascar periwinkle</name>
    <name type="synonym">Vinca rosea</name>
    <dbReference type="NCBI Taxonomy" id="4058"/>
    <lineage>
        <taxon>Eukaryota</taxon>
        <taxon>Viridiplantae</taxon>
        <taxon>Streptophyta</taxon>
        <taxon>Embryophyta</taxon>
        <taxon>Tracheophyta</taxon>
        <taxon>Spermatophyta</taxon>
        <taxon>Magnoliopsida</taxon>
        <taxon>eudicotyledons</taxon>
        <taxon>Gunneridae</taxon>
        <taxon>Pentapetalae</taxon>
        <taxon>asterids</taxon>
        <taxon>lamiids</taxon>
        <taxon>Gentianales</taxon>
        <taxon>Apocynaceae</taxon>
        <taxon>Rauvolfioideae</taxon>
        <taxon>Vinceae</taxon>
        <taxon>Catharanthinae</taxon>
        <taxon>Catharanthus</taxon>
    </lineage>
</organism>
<protein>
    <submittedName>
        <fullName evidence="1">Uncharacterized protein</fullName>
    </submittedName>
</protein>
<reference evidence="2" key="1">
    <citation type="journal article" date="2023" name="Nat. Plants">
        <title>Single-cell RNA sequencing provides a high-resolution roadmap for understanding the multicellular compartmentation of specialized metabolism.</title>
        <authorList>
            <person name="Sun S."/>
            <person name="Shen X."/>
            <person name="Li Y."/>
            <person name="Li Y."/>
            <person name="Wang S."/>
            <person name="Li R."/>
            <person name="Zhang H."/>
            <person name="Shen G."/>
            <person name="Guo B."/>
            <person name="Wei J."/>
            <person name="Xu J."/>
            <person name="St-Pierre B."/>
            <person name="Chen S."/>
            <person name="Sun C."/>
        </authorList>
    </citation>
    <scope>NUCLEOTIDE SEQUENCE [LARGE SCALE GENOMIC DNA]</scope>
</reference>
<comment type="caution">
    <text evidence="1">The sequence shown here is derived from an EMBL/GenBank/DDBJ whole genome shotgun (WGS) entry which is preliminary data.</text>
</comment>
<evidence type="ECO:0000313" key="2">
    <source>
        <dbReference type="Proteomes" id="UP001060085"/>
    </source>
</evidence>
<name>A0ACC0BUL8_CATRO</name>
<dbReference type="Proteomes" id="UP001060085">
    <property type="component" value="Linkage Group LG02"/>
</dbReference>
<evidence type="ECO:0000313" key="1">
    <source>
        <dbReference type="EMBL" id="KAI5676385.1"/>
    </source>
</evidence>
<proteinExistence type="predicted"/>
<gene>
    <name evidence="1" type="ORF">M9H77_07335</name>
</gene>
<dbReference type="EMBL" id="CM044702">
    <property type="protein sequence ID" value="KAI5676385.1"/>
    <property type="molecule type" value="Genomic_DNA"/>
</dbReference>
<keyword evidence="2" id="KW-1185">Reference proteome</keyword>
<sequence>MGVPAFYRWLADRCPLSIVDVVEEEPKEDENCILIPVDVSKPNPNGMEFDNLYLDMNGIIHPCFHPEGKPAPATYDDVFKSIFEYIDHLFSLVRPRKLLYMAIDGVAPRAKMNQQRTRRFRAARDAAEAEAEEERLRKEFENEGDALLPKEKPETSDSNVITPGTPFMAVLSIALQYYIQSRLNHNPGWKSTKVILSDSNVPGEGEHKIMSYIRSQRNLPGFDPNTRHCLYGLDADLIMLSLATHEIHFSILREVITPPGQQEKCYLCGQVGHFAVDCRGKDGNGNTINEIPVHKKKYQFLNIWVLREYLQYDLEITDPPFEIDFERLVDDFVFLCFFVGNDFLPHMPTLEIREGAINLLMVVYRREFTAMGGYLTDAGEVLLDRVEHFIQAVAVHEEQIFQKRARIQQAIENNEEMKLKARGEAKDETQARVDKVRLGEPGYKERYYSEKFGVSKPEEINEIRKDVVLKYVEGLCWVCRYYYQGVCSWQWFYPYHYAPFASDLEDLADLEITFFLGEPFKPFDQLMGTLPASSSTALPEKYRMLMTDPSSPIIDFYPSDFELDMDGKRFAWQAVVKLPFIDEKKLLAAIKKVEGSLTREELLRNSVMYDLLYVHPHHAFAPHILSYYHLCSLVPPEERHPWMIDPGVSDGMNGFIWLTERNGLGAVVPSPVNGYCDIVDNKTLNVTYISPPSHKHVPRPPEGVVMPKRILRALDIKPFPVLWHEDNSSRRHLGRDRPQVPGGISGPSLGEAAHRLLKHTLSIKSNGTYAGITEDKSYQNALVNHTANRPRPAGPSGHEWGIHEQMNHRSSMYSNSGNRPRHAAPSGQGACIEVPGYSYSYAHQSPRGMVGDQKCSPAAYELQGNRQNLRAQFRNSNLEQYQHLRNGMSSLTVEGAVRPKPNATLSLRKPNSTQPYNTRHQIVQNIGPPPSPPTKWISRPHAGSSVMYRRQQDSSVAAGHDKQVQVKKVYQIKTRTTQNVPDAGSNDDVA</sequence>
<accession>A0ACC0BUL8</accession>